<dbReference type="AlphaFoldDB" id="A0A0A8QSA5"/>
<sequence>MSSVASSDSTNGATPLKVIVYSDDRTVRQQVRLALGRKIARDLPEIAVTEFATQDALFEALDHEHFDLAILDGEAVPSGGMGISHQMKDELASPPPVVLLIARPTDAWLAAWSNAEAISPYPIDPIRLPDTAAEVVRRARSGQAFPMKPEPEPAPGSASRHAPDKHDQPQEMAE</sequence>
<dbReference type="InterPro" id="IPR001789">
    <property type="entry name" value="Sig_transdc_resp-reg_receiver"/>
</dbReference>
<dbReference type="RefSeq" id="WP_013161449.1">
    <property type="nucleotide sequence ID" value="NZ_CCYQ01000035.1"/>
</dbReference>
<name>A0A0A8QSA5_9ACTN</name>
<dbReference type="OrthoDB" id="3395459at2"/>
<dbReference type="EMBL" id="LT618793">
    <property type="protein sequence ID" value="SCQ76718.1"/>
    <property type="molecule type" value="Genomic_DNA"/>
</dbReference>
<dbReference type="OMA" id="DEVFNCP"/>
<proteinExistence type="predicted"/>
<dbReference type="Gene3D" id="3.40.50.2300">
    <property type="match status" value="1"/>
</dbReference>
<dbReference type="Proteomes" id="UP000250080">
    <property type="component" value="Chromosome I"/>
</dbReference>
<evidence type="ECO:0000313" key="4">
    <source>
        <dbReference type="Proteomes" id="UP000250080"/>
    </source>
</evidence>
<dbReference type="SUPFAM" id="SSF52172">
    <property type="entry name" value="CheY-like"/>
    <property type="match status" value="1"/>
</dbReference>
<dbReference type="InterPro" id="IPR011006">
    <property type="entry name" value="CheY-like_superfamily"/>
</dbReference>
<gene>
    <name evidence="3" type="ORF">PFR_JS23_684</name>
</gene>
<feature type="modified residue" description="4-aspartylphosphate" evidence="1">
    <location>
        <position position="72"/>
    </location>
</feature>
<feature type="region of interest" description="Disordered" evidence="2">
    <location>
        <begin position="134"/>
        <end position="174"/>
    </location>
</feature>
<protein>
    <submittedName>
        <fullName evidence="3">Response regulator</fullName>
    </submittedName>
</protein>
<keyword evidence="1" id="KW-0597">Phosphoprotein</keyword>
<accession>A0A0A8QSA5</accession>
<reference evidence="3 4" key="1">
    <citation type="submission" date="2016-09" db="EMBL/GenBank/DDBJ databases">
        <authorList>
            <person name="Laine KS P."/>
        </authorList>
    </citation>
    <scope>NUCLEOTIDE SEQUENCE [LARGE SCALE GENOMIC DNA]</scope>
    <source>
        <strain evidence="3">PFRJS-23</strain>
    </source>
</reference>
<dbReference type="PROSITE" id="PS50110">
    <property type="entry name" value="RESPONSE_REGULATORY"/>
    <property type="match status" value="1"/>
</dbReference>
<dbReference type="GO" id="GO:0000160">
    <property type="term" value="P:phosphorelay signal transduction system"/>
    <property type="evidence" value="ECO:0007669"/>
    <property type="project" value="InterPro"/>
</dbReference>
<feature type="compositionally biased region" description="Basic and acidic residues" evidence="2">
    <location>
        <begin position="161"/>
        <end position="174"/>
    </location>
</feature>
<organism evidence="3 4">
    <name type="scientific">Propionibacterium freudenreichii</name>
    <dbReference type="NCBI Taxonomy" id="1744"/>
    <lineage>
        <taxon>Bacteria</taxon>
        <taxon>Bacillati</taxon>
        <taxon>Actinomycetota</taxon>
        <taxon>Actinomycetes</taxon>
        <taxon>Propionibacteriales</taxon>
        <taxon>Propionibacteriaceae</taxon>
        <taxon>Propionibacterium</taxon>
    </lineage>
</organism>
<evidence type="ECO:0000313" key="3">
    <source>
        <dbReference type="EMBL" id="SCQ76718.1"/>
    </source>
</evidence>
<evidence type="ECO:0000256" key="2">
    <source>
        <dbReference type="SAM" id="MobiDB-lite"/>
    </source>
</evidence>
<evidence type="ECO:0000256" key="1">
    <source>
        <dbReference type="PROSITE-ProRule" id="PRU00169"/>
    </source>
</evidence>